<dbReference type="GO" id="GO:0000147">
    <property type="term" value="P:actin cortical patch assembly"/>
    <property type="evidence" value="ECO:0007669"/>
    <property type="project" value="TreeGrafter"/>
</dbReference>
<sequence length="219" mass="24990">QMQNPDVGYITYYMLYVLGREMPNTLRRLVEGDWLERVKEVVWRREGQRMHHIAVLLMCELCCIQELSIADLQQIDEPFLDFICDLIERTRTGEEKHNYALIRLLLSANAQFTLKNKARTVIPNSVMSTVRRRLDRSITLSENIVFMLNRAHPGTDRELVLLLLGFVARVHAEEDTAGLFYTNDVVVVVDVVLREVRSAEAADLEVCTWVGREGGGGGG</sequence>
<dbReference type="EMBL" id="ML001524">
    <property type="protein sequence ID" value="RKO83206.1"/>
    <property type="molecule type" value="Genomic_DNA"/>
</dbReference>
<dbReference type="InterPro" id="IPR030125">
    <property type="entry name" value="SPIN90/Ldb17"/>
</dbReference>
<dbReference type="GO" id="GO:0006897">
    <property type="term" value="P:endocytosis"/>
    <property type="evidence" value="ECO:0007669"/>
    <property type="project" value="TreeGrafter"/>
</dbReference>
<dbReference type="PANTHER" id="PTHR13357">
    <property type="entry name" value="SH3 ADAPTER PROTEIN SPIN90 NCK INTERACTING PROTEIN WITH SH3 DOMAIN"/>
    <property type="match status" value="1"/>
</dbReference>
<evidence type="ECO:0000313" key="2">
    <source>
        <dbReference type="EMBL" id="RKO83206.1"/>
    </source>
</evidence>
<evidence type="ECO:0000313" key="3">
    <source>
        <dbReference type="Proteomes" id="UP000269721"/>
    </source>
</evidence>
<accession>A0A4P9VZF8</accession>
<proteinExistence type="predicted"/>
<dbReference type="AlphaFoldDB" id="A0A4P9VZF8"/>
<keyword evidence="3" id="KW-1185">Reference proteome</keyword>
<dbReference type="OrthoDB" id="445362at2759"/>
<dbReference type="Proteomes" id="UP000269721">
    <property type="component" value="Unassembled WGS sequence"/>
</dbReference>
<protein>
    <recommendedName>
        <fullName evidence="1">SPIN90/Ldb17 leucine-rich domain-containing protein</fullName>
    </recommendedName>
</protein>
<dbReference type="GO" id="GO:0051666">
    <property type="term" value="P:actin cortical patch localization"/>
    <property type="evidence" value="ECO:0007669"/>
    <property type="project" value="TreeGrafter"/>
</dbReference>
<reference evidence="3" key="1">
    <citation type="journal article" date="2018" name="Nat. Microbiol.">
        <title>Leveraging single-cell genomics to expand the fungal tree of life.</title>
        <authorList>
            <person name="Ahrendt S.R."/>
            <person name="Quandt C.A."/>
            <person name="Ciobanu D."/>
            <person name="Clum A."/>
            <person name="Salamov A."/>
            <person name="Andreopoulos B."/>
            <person name="Cheng J.F."/>
            <person name="Woyke T."/>
            <person name="Pelin A."/>
            <person name="Henrissat B."/>
            <person name="Reynolds N.K."/>
            <person name="Benny G.L."/>
            <person name="Smith M.E."/>
            <person name="James T.Y."/>
            <person name="Grigoriev I.V."/>
        </authorList>
    </citation>
    <scope>NUCLEOTIDE SEQUENCE [LARGE SCALE GENOMIC DNA]</scope>
</reference>
<feature type="domain" description="SPIN90/Ldb17 leucine-rich" evidence="1">
    <location>
        <begin position="95"/>
        <end position="198"/>
    </location>
</feature>
<dbReference type="GO" id="GO:0030479">
    <property type="term" value="C:actin cortical patch"/>
    <property type="evidence" value="ECO:0007669"/>
    <property type="project" value="TreeGrafter"/>
</dbReference>
<name>A0A4P9VZF8_9FUNG</name>
<dbReference type="Pfam" id="PF09431">
    <property type="entry name" value="SPIN90_LRD"/>
    <property type="match status" value="1"/>
</dbReference>
<organism evidence="2 3">
    <name type="scientific">Blyttiomyces helicus</name>
    <dbReference type="NCBI Taxonomy" id="388810"/>
    <lineage>
        <taxon>Eukaryota</taxon>
        <taxon>Fungi</taxon>
        <taxon>Fungi incertae sedis</taxon>
        <taxon>Chytridiomycota</taxon>
        <taxon>Chytridiomycota incertae sedis</taxon>
        <taxon>Chytridiomycetes</taxon>
        <taxon>Chytridiomycetes incertae sedis</taxon>
        <taxon>Blyttiomyces</taxon>
    </lineage>
</organism>
<evidence type="ECO:0000259" key="1">
    <source>
        <dbReference type="Pfam" id="PF09431"/>
    </source>
</evidence>
<feature type="non-terminal residue" evidence="2">
    <location>
        <position position="1"/>
    </location>
</feature>
<dbReference type="GO" id="GO:0071933">
    <property type="term" value="F:Arp2/3 complex binding"/>
    <property type="evidence" value="ECO:0007669"/>
    <property type="project" value="TreeGrafter"/>
</dbReference>
<gene>
    <name evidence="2" type="ORF">BDK51DRAFT_23660</name>
</gene>
<dbReference type="PANTHER" id="PTHR13357:SF1">
    <property type="entry name" value="NCK-INTERACTING PROTEIN WITH SH3 DOMAIN"/>
    <property type="match status" value="1"/>
</dbReference>
<dbReference type="InterPro" id="IPR018556">
    <property type="entry name" value="SPIN90/Ldb17_LRD"/>
</dbReference>